<dbReference type="InterPro" id="IPR025475">
    <property type="entry name" value="DUF4326"/>
</dbReference>
<accession>A0A2R5FBH4</accession>
<dbReference type="RefSeq" id="WP_181376215.1">
    <property type="nucleotide sequence ID" value="NZ_BDOQ01000007.1"/>
</dbReference>
<evidence type="ECO:0000313" key="3">
    <source>
        <dbReference type="Proteomes" id="UP000245081"/>
    </source>
</evidence>
<dbReference type="Proteomes" id="UP000245081">
    <property type="component" value="Unassembled WGS sequence"/>
</dbReference>
<sequence>MADKMFYAGIGSRETPAHVMRLMVSLARVLAGFGYVLRSGAADGADSAFEAGCEAAQGESEIWLPWRGFNNHADTGFYPSAEHESIAATAHPAWEKLSRGPRALHSRNVGQVLGADCKTPVKFVLCWTADGCEHESTRTSSTGGTATAIVIASRMALPVVNLANPKALELLEEFLGLDLRVAITELTDADALRAELACSPGINIYSGEKGLGGALTNMSERARDKGCIRHSYPVTINGLTYPDSEAAYQALKRPGDAQYNDGLMVDIICLKFLQNPKLQALVTQRGGVSWLARCSHITGAKSPGFQSWEGQGINSRFIRNLIHGYQKSLTNEGPETRVVHVKEAPYDVYIGRANGSLEESIWANPWVIGKDGTRDDVLRKYYQHASTNRKLMSKIHELRFKTLACWCNSRAEPDTQCHGHILAALADGRPWSLPEPAQKSLF</sequence>
<organism evidence="2 3">
    <name type="scientific">Novimethylophilus kurashikiensis</name>
    <dbReference type="NCBI Taxonomy" id="1825523"/>
    <lineage>
        <taxon>Bacteria</taxon>
        <taxon>Pseudomonadati</taxon>
        <taxon>Pseudomonadota</taxon>
        <taxon>Betaproteobacteria</taxon>
        <taxon>Nitrosomonadales</taxon>
        <taxon>Methylophilaceae</taxon>
        <taxon>Novimethylophilus</taxon>
    </lineage>
</organism>
<name>A0A2R5FBH4_9PROT</name>
<dbReference type="AlphaFoldDB" id="A0A2R5FBH4"/>
<evidence type="ECO:0000313" key="2">
    <source>
        <dbReference type="EMBL" id="GBG14253.1"/>
    </source>
</evidence>
<feature type="domain" description="DUF4326" evidence="1">
    <location>
        <begin position="337"/>
        <end position="423"/>
    </location>
</feature>
<reference evidence="2 3" key="1">
    <citation type="journal article" date="2018" name="Environ. Microbiol.">
        <title>Isolation and genomic characterization of Novimethylophilus kurashikiensis gen. nov. sp. nov., a new lanthanide-dependent methylotrophic species of Methylophilaceae.</title>
        <authorList>
            <person name="Lv H."/>
            <person name="Sahin N."/>
            <person name="Tani A."/>
        </authorList>
    </citation>
    <scope>NUCLEOTIDE SEQUENCE [LARGE SCALE GENOMIC DNA]</scope>
    <source>
        <strain evidence="2 3">La2-4</strain>
    </source>
</reference>
<protein>
    <submittedName>
        <fullName evidence="2">Globin</fullName>
    </submittedName>
</protein>
<comment type="caution">
    <text evidence="2">The sequence shown here is derived from an EMBL/GenBank/DDBJ whole genome shotgun (WGS) entry which is preliminary data.</text>
</comment>
<dbReference type="EMBL" id="BDOQ01000007">
    <property type="protein sequence ID" value="GBG14253.1"/>
    <property type="molecule type" value="Genomic_DNA"/>
</dbReference>
<proteinExistence type="predicted"/>
<evidence type="ECO:0000259" key="1">
    <source>
        <dbReference type="Pfam" id="PF14216"/>
    </source>
</evidence>
<keyword evidence="3" id="KW-1185">Reference proteome</keyword>
<dbReference type="Pfam" id="PF14216">
    <property type="entry name" value="DUF4326"/>
    <property type="match status" value="1"/>
</dbReference>
<gene>
    <name evidence="2" type="ORF">NMK_1818</name>
</gene>